<keyword evidence="4 7" id="KW-0574">Periplasm</keyword>
<dbReference type="InterPro" id="IPR017937">
    <property type="entry name" value="Thioredoxin_CS"/>
</dbReference>
<dbReference type="Pfam" id="PF10411">
    <property type="entry name" value="DsbC_N"/>
    <property type="match status" value="1"/>
</dbReference>
<evidence type="ECO:0000256" key="6">
    <source>
        <dbReference type="ARBA" id="ARBA00023284"/>
    </source>
</evidence>
<evidence type="ECO:0000256" key="3">
    <source>
        <dbReference type="ARBA" id="ARBA00022729"/>
    </source>
</evidence>
<keyword evidence="11" id="KW-1185">Reference proteome</keyword>
<dbReference type="InterPro" id="IPR051470">
    <property type="entry name" value="Thiol:disulfide_interchange"/>
</dbReference>
<dbReference type="CDD" id="cd03020">
    <property type="entry name" value="DsbA_DsbC_DsbG"/>
    <property type="match status" value="1"/>
</dbReference>
<comment type="similarity">
    <text evidence="2 7">Belongs to the thioredoxin family. DsbC subfamily.</text>
</comment>
<dbReference type="PANTHER" id="PTHR35272">
    <property type="entry name" value="THIOL:DISULFIDE INTERCHANGE PROTEIN DSBC-RELATED"/>
    <property type="match status" value="1"/>
</dbReference>
<evidence type="ECO:0000313" key="10">
    <source>
        <dbReference type="EMBL" id="SHG18114.1"/>
    </source>
</evidence>
<evidence type="ECO:0000256" key="2">
    <source>
        <dbReference type="ARBA" id="ARBA00009813"/>
    </source>
</evidence>
<dbReference type="AlphaFoldDB" id="A0A1M5HQ67"/>
<keyword evidence="3 7" id="KW-0732">Signal</keyword>
<dbReference type="InterPro" id="IPR033954">
    <property type="entry name" value="DiS-bond_Isoase_DsbC/G"/>
</dbReference>
<dbReference type="Gene3D" id="3.10.450.70">
    <property type="entry name" value="Disulphide bond isomerase, DsbC/G, N-terminal"/>
    <property type="match status" value="1"/>
</dbReference>
<dbReference type="Pfam" id="PF13098">
    <property type="entry name" value="Thioredoxin_2"/>
    <property type="match status" value="1"/>
</dbReference>
<dbReference type="InterPro" id="IPR036249">
    <property type="entry name" value="Thioredoxin-like_sf"/>
</dbReference>
<dbReference type="STRING" id="634436.SAMN05216361_1571"/>
<dbReference type="EMBL" id="FQWD01000002">
    <property type="protein sequence ID" value="SHG18114.1"/>
    <property type="molecule type" value="Genomic_DNA"/>
</dbReference>
<keyword evidence="5" id="KW-1015">Disulfide bond</keyword>
<proteinExistence type="inferred from homology"/>
<dbReference type="InterPro" id="IPR018950">
    <property type="entry name" value="DiS-bond_isomerase_DsbC/G_N"/>
</dbReference>
<sequence>MRLFSRGVAVFLSLLTLNTQASVLADAANDHIKAKIESTLQWQVHAIADSPVRGLVQVSTENGLFYASADGTYFLQAKIYNLDEEMRNESEIALAEMRIEGLKQFENSYIEFKAKKEKYVVTVFTDTTCGYCRRLHEQMGEYNEAGITVRYLAYPRAGLSSPTYRQMVNVWCATDPKDAMSTAKAGQNVAPASCKTDIAKQYQFGRSIGVNGTPNIILPNGTVVPGYQPADQLLSTLQSTAG</sequence>
<dbReference type="Proteomes" id="UP000184520">
    <property type="component" value="Unassembled WGS sequence"/>
</dbReference>
<dbReference type="SUPFAM" id="SSF52833">
    <property type="entry name" value="Thioredoxin-like"/>
    <property type="match status" value="1"/>
</dbReference>
<feature type="chain" id="PRO_5011827610" description="Thiol:disulfide interchange protein" evidence="7">
    <location>
        <begin position="22"/>
        <end position="242"/>
    </location>
</feature>
<organism evidence="10 11">
    <name type="scientific">Marisediminitalea aggregata</name>
    <dbReference type="NCBI Taxonomy" id="634436"/>
    <lineage>
        <taxon>Bacteria</taxon>
        <taxon>Pseudomonadati</taxon>
        <taxon>Pseudomonadota</taxon>
        <taxon>Gammaproteobacteria</taxon>
        <taxon>Alteromonadales</taxon>
        <taxon>Alteromonadaceae</taxon>
        <taxon>Marisediminitalea</taxon>
    </lineage>
</organism>
<evidence type="ECO:0000256" key="1">
    <source>
        <dbReference type="ARBA" id="ARBA00004418"/>
    </source>
</evidence>
<accession>A0A1M5HQ67</accession>
<dbReference type="GO" id="GO:0042597">
    <property type="term" value="C:periplasmic space"/>
    <property type="evidence" value="ECO:0007669"/>
    <property type="project" value="UniProtKB-SubCell"/>
</dbReference>
<gene>
    <name evidence="10" type="ORF">SAMN05216361_1571</name>
</gene>
<evidence type="ECO:0000313" key="11">
    <source>
        <dbReference type="Proteomes" id="UP000184520"/>
    </source>
</evidence>
<comment type="subcellular location">
    <subcellularLocation>
        <location evidence="1 7">Periplasm</location>
    </subcellularLocation>
</comment>
<evidence type="ECO:0000256" key="4">
    <source>
        <dbReference type="ARBA" id="ARBA00022764"/>
    </source>
</evidence>
<dbReference type="PROSITE" id="PS00194">
    <property type="entry name" value="THIOREDOXIN_1"/>
    <property type="match status" value="1"/>
</dbReference>
<dbReference type="Gene3D" id="3.40.30.10">
    <property type="entry name" value="Glutaredoxin"/>
    <property type="match status" value="1"/>
</dbReference>
<feature type="domain" description="Disulphide bond isomerase DsbC/G N-terminal" evidence="8">
    <location>
        <begin position="25"/>
        <end position="84"/>
    </location>
</feature>
<dbReference type="InterPro" id="IPR012336">
    <property type="entry name" value="Thioredoxin-like_fold"/>
</dbReference>
<dbReference type="PANTHER" id="PTHR35272:SF3">
    <property type="entry name" value="THIOL:DISULFIDE INTERCHANGE PROTEIN DSBC"/>
    <property type="match status" value="1"/>
</dbReference>
<evidence type="ECO:0000256" key="5">
    <source>
        <dbReference type="ARBA" id="ARBA00023157"/>
    </source>
</evidence>
<evidence type="ECO:0000256" key="7">
    <source>
        <dbReference type="RuleBase" id="RU364038"/>
    </source>
</evidence>
<dbReference type="SUPFAM" id="SSF54423">
    <property type="entry name" value="DsbC/DsbG N-terminal domain-like"/>
    <property type="match status" value="1"/>
</dbReference>
<comment type="function">
    <text evidence="7">Required for disulfide bond formation in some periplasmic proteins. Acts by transferring its disulfide bond to other proteins and is reduced in the process.</text>
</comment>
<protein>
    <recommendedName>
        <fullName evidence="7">Thiol:disulfide interchange protein</fullName>
    </recommendedName>
</protein>
<name>A0A1M5HQ67_9ALTE</name>
<evidence type="ECO:0000259" key="8">
    <source>
        <dbReference type="Pfam" id="PF10411"/>
    </source>
</evidence>
<feature type="domain" description="Thioredoxin-like fold" evidence="9">
    <location>
        <begin position="114"/>
        <end position="236"/>
    </location>
</feature>
<dbReference type="OrthoDB" id="12976at2"/>
<dbReference type="RefSeq" id="WP_073320336.1">
    <property type="nucleotide sequence ID" value="NZ_FQWD01000002.1"/>
</dbReference>
<keyword evidence="6 7" id="KW-0676">Redox-active center</keyword>
<evidence type="ECO:0000259" key="9">
    <source>
        <dbReference type="Pfam" id="PF13098"/>
    </source>
</evidence>
<feature type="signal peptide" evidence="7">
    <location>
        <begin position="1"/>
        <end position="21"/>
    </location>
</feature>
<dbReference type="InterPro" id="IPR009094">
    <property type="entry name" value="DiS-bond_isomerase_DsbC/G_N_sf"/>
</dbReference>
<reference evidence="11" key="1">
    <citation type="submission" date="2016-11" db="EMBL/GenBank/DDBJ databases">
        <authorList>
            <person name="Varghese N."/>
            <person name="Submissions S."/>
        </authorList>
    </citation>
    <scope>NUCLEOTIDE SEQUENCE [LARGE SCALE GENOMIC DNA]</scope>
    <source>
        <strain evidence="11">CGMCC 1.8995</strain>
    </source>
</reference>
<dbReference type="NCBIfam" id="NF008129">
    <property type="entry name" value="PRK10877.1"/>
    <property type="match status" value="1"/>
</dbReference>